<protein>
    <submittedName>
        <fullName evidence="3">Transcription antiterminator LicT</fullName>
    </submittedName>
</protein>
<dbReference type="Gene3D" id="2.30.24.10">
    <property type="entry name" value="CAT RNA-binding domain"/>
    <property type="match status" value="1"/>
</dbReference>
<dbReference type="EMBL" id="PXYG01000005">
    <property type="protein sequence ID" value="PSJ44712.1"/>
    <property type="molecule type" value="Genomic_DNA"/>
</dbReference>
<dbReference type="Pfam" id="PF00874">
    <property type="entry name" value="PRD"/>
    <property type="match status" value="2"/>
</dbReference>
<reference evidence="3 4" key="1">
    <citation type="submission" date="2018-03" db="EMBL/GenBank/DDBJ databases">
        <title>The draft genome of Zobellella sp. 59N8.</title>
        <authorList>
            <person name="Liu L."/>
            <person name="Li L."/>
            <person name="Zhang X."/>
            <person name="Liang L."/>
            <person name="Wang T."/>
        </authorList>
    </citation>
    <scope>NUCLEOTIDE SEQUENCE [LARGE SCALE GENOMIC DNA]</scope>
    <source>
        <strain evidence="3 4">59N8</strain>
    </source>
</reference>
<accession>A0A2P7R3D8</accession>
<dbReference type="SUPFAM" id="SSF63520">
    <property type="entry name" value="PTS-regulatory domain, PRD"/>
    <property type="match status" value="2"/>
</dbReference>
<dbReference type="Pfam" id="PF03123">
    <property type="entry name" value="CAT_RBD"/>
    <property type="match status" value="1"/>
</dbReference>
<dbReference type="AlphaFoldDB" id="A0A2P7R3D8"/>
<dbReference type="OrthoDB" id="9813552at2"/>
<proteinExistence type="predicted"/>
<dbReference type="InterPro" id="IPR050661">
    <property type="entry name" value="BglG_antiterminators"/>
</dbReference>
<evidence type="ECO:0000256" key="1">
    <source>
        <dbReference type="ARBA" id="ARBA00022737"/>
    </source>
</evidence>
<evidence type="ECO:0000313" key="3">
    <source>
        <dbReference type="EMBL" id="PSJ44712.1"/>
    </source>
</evidence>
<feature type="domain" description="PRD" evidence="2">
    <location>
        <begin position="170"/>
        <end position="278"/>
    </location>
</feature>
<dbReference type="SMART" id="SM01061">
    <property type="entry name" value="CAT_RBD"/>
    <property type="match status" value="1"/>
</dbReference>
<dbReference type="NCBIfam" id="NF046042">
    <property type="entry name" value="LicT"/>
    <property type="match status" value="1"/>
</dbReference>
<sequence>MKIAKILNNNVVVVQDDRHQEQVVMGRGLGFQKRIGDPLDQDKVEKVFSLKDQGLVSQLSELLDRIPLEVMGVCDRIIALAIQRLGPLQDSLYISLTDHCHFAIERMKIGVSIRNALLWETRNLYPREFEVGQEALAMIAERLGVILPEDEAGFIALHLVNAQLNSEMPEVIHITRVMQEILNIVKYQMRIEYNEQALSYSRFITHLKFFAQRMLSCSVLTSSDPGMYRTIQKNYTASWRCAEKINQFLSMEYQRSLSQEELMFLAIHIEQVRKECQG</sequence>
<dbReference type="InterPro" id="IPR004341">
    <property type="entry name" value="CAT_RNA-bd_dom"/>
</dbReference>
<dbReference type="GO" id="GO:0003723">
    <property type="term" value="F:RNA binding"/>
    <property type="evidence" value="ECO:0007669"/>
    <property type="project" value="InterPro"/>
</dbReference>
<evidence type="ECO:0000259" key="2">
    <source>
        <dbReference type="PROSITE" id="PS51372"/>
    </source>
</evidence>
<evidence type="ECO:0000313" key="4">
    <source>
        <dbReference type="Proteomes" id="UP000240243"/>
    </source>
</evidence>
<dbReference type="InterPro" id="IPR036650">
    <property type="entry name" value="CAT_RNA-bd_dom_sf"/>
</dbReference>
<dbReference type="GO" id="GO:0006355">
    <property type="term" value="P:regulation of DNA-templated transcription"/>
    <property type="evidence" value="ECO:0007669"/>
    <property type="project" value="InterPro"/>
</dbReference>
<dbReference type="RefSeq" id="WP_106729963.1">
    <property type="nucleotide sequence ID" value="NZ_PXYG01000005.1"/>
</dbReference>
<dbReference type="Gene3D" id="1.10.1790.10">
    <property type="entry name" value="PRD domain"/>
    <property type="match status" value="2"/>
</dbReference>
<comment type="caution">
    <text evidence="3">The sequence shown here is derived from an EMBL/GenBank/DDBJ whole genome shotgun (WGS) entry which is preliminary data.</text>
</comment>
<dbReference type="NCBIfam" id="NF007295">
    <property type="entry name" value="PRK09772.1"/>
    <property type="match status" value="1"/>
</dbReference>
<dbReference type="PANTHER" id="PTHR30185:SF15">
    <property type="entry name" value="CRYPTIC BETA-GLUCOSIDE BGL OPERON ANTITERMINATOR"/>
    <property type="match status" value="1"/>
</dbReference>
<keyword evidence="4" id="KW-1185">Reference proteome</keyword>
<dbReference type="PROSITE" id="PS51372">
    <property type="entry name" value="PRD_2"/>
    <property type="match status" value="2"/>
</dbReference>
<dbReference type="SUPFAM" id="SSF50151">
    <property type="entry name" value="SacY-like RNA-binding domain"/>
    <property type="match status" value="1"/>
</dbReference>
<keyword evidence="1" id="KW-0677">Repeat</keyword>
<dbReference type="InterPro" id="IPR036634">
    <property type="entry name" value="PRD_sf"/>
</dbReference>
<dbReference type="Proteomes" id="UP000240243">
    <property type="component" value="Unassembled WGS sequence"/>
</dbReference>
<organism evidence="3 4">
    <name type="scientific">Zobellella endophytica</name>
    <dbReference type="NCBI Taxonomy" id="2116700"/>
    <lineage>
        <taxon>Bacteria</taxon>
        <taxon>Pseudomonadati</taxon>
        <taxon>Pseudomonadota</taxon>
        <taxon>Gammaproteobacteria</taxon>
        <taxon>Aeromonadales</taxon>
        <taxon>Aeromonadaceae</taxon>
        <taxon>Zobellella</taxon>
    </lineage>
</organism>
<dbReference type="PANTHER" id="PTHR30185">
    <property type="entry name" value="CRYPTIC BETA-GLUCOSIDE BGL OPERON ANTITERMINATOR"/>
    <property type="match status" value="1"/>
</dbReference>
<feature type="domain" description="PRD" evidence="2">
    <location>
        <begin position="65"/>
        <end position="169"/>
    </location>
</feature>
<dbReference type="InterPro" id="IPR011608">
    <property type="entry name" value="PRD"/>
</dbReference>
<gene>
    <name evidence="3" type="ORF">C7H85_12070</name>
</gene>
<name>A0A2P7R3D8_9GAMM</name>